<reference evidence="3" key="1">
    <citation type="submission" date="2022-11" db="UniProtKB">
        <authorList>
            <consortium name="WormBaseParasite"/>
        </authorList>
    </citation>
    <scope>IDENTIFICATION</scope>
</reference>
<evidence type="ECO:0000256" key="1">
    <source>
        <dbReference type="SAM" id="Phobius"/>
    </source>
</evidence>
<protein>
    <submittedName>
        <fullName evidence="3">Uncharacterized protein</fullName>
    </submittedName>
</protein>
<keyword evidence="1" id="KW-0472">Membrane</keyword>
<keyword evidence="1" id="KW-1133">Transmembrane helix</keyword>
<feature type="transmembrane region" description="Helical" evidence="1">
    <location>
        <begin position="46"/>
        <end position="64"/>
    </location>
</feature>
<name>A0A915JYM9_ROMCU</name>
<evidence type="ECO:0000313" key="2">
    <source>
        <dbReference type="Proteomes" id="UP000887565"/>
    </source>
</evidence>
<keyword evidence="2" id="KW-1185">Reference proteome</keyword>
<keyword evidence="1" id="KW-0812">Transmembrane</keyword>
<dbReference type="WBParaSite" id="nRc.2.0.1.t31184-RA">
    <property type="protein sequence ID" value="nRc.2.0.1.t31184-RA"/>
    <property type="gene ID" value="nRc.2.0.1.g31184"/>
</dbReference>
<proteinExistence type="predicted"/>
<sequence>MFQTIDRCITGICTSYSDLPSFLCQSADIKVEVTIIPDEKTAKMKLILVNNIPTFLCVIFKWTLKSNGSFLL</sequence>
<evidence type="ECO:0000313" key="3">
    <source>
        <dbReference type="WBParaSite" id="nRc.2.0.1.t31184-RA"/>
    </source>
</evidence>
<organism evidence="2 3">
    <name type="scientific">Romanomermis culicivorax</name>
    <name type="common">Nematode worm</name>
    <dbReference type="NCBI Taxonomy" id="13658"/>
    <lineage>
        <taxon>Eukaryota</taxon>
        <taxon>Metazoa</taxon>
        <taxon>Ecdysozoa</taxon>
        <taxon>Nematoda</taxon>
        <taxon>Enoplea</taxon>
        <taxon>Dorylaimia</taxon>
        <taxon>Mermithida</taxon>
        <taxon>Mermithoidea</taxon>
        <taxon>Mermithidae</taxon>
        <taxon>Romanomermis</taxon>
    </lineage>
</organism>
<dbReference type="AlphaFoldDB" id="A0A915JYM9"/>
<dbReference type="Proteomes" id="UP000887565">
    <property type="component" value="Unplaced"/>
</dbReference>
<accession>A0A915JYM9</accession>